<evidence type="ECO:0000313" key="16">
    <source>
        <dbReference type="Proteomes" id="UP001445076"/>
    </source>
</evidence>
<evidence type="ECO:0000256" key="10">
    <source>
        <dbReference type="ARBA" id="ARBA00023136"/>
    </source>
</evidence>
<dbReference type="Pfam" id="PF04387">
    <property type="entry name" value="PTPLA"/>
    <property type="match status" value="1"/>
</dbReference>
<dbReference type="Proteomes" id="UP001445076">
    <property type="component" value="Unassembled WGS sequence"/>
</dbReference>
<evidence type="ECO:0000256" key="3">
    <source>
        <dbReference type="ARBA" id="ARBA00007811"/>
    </source>
</evidence>
<sequence length="229" mass="26072">MSNKTKISDPSSAGNVYLIFYNVFLTLGWLIVLIQTTHHLIYEGGNLKGLWESTSSVLMIAQTLAVLEIVHAAVGLVPSSVIMVVPQVFSRLMVLWPVLYTFKGTHTSLGLPLLLVAWSVTEVIRYSFYFLNILKQVPHILTFLRYTLFIVLYPVGVTGELLCVYAAFPDAARTRVYSITFPNALNFSFDFYYALIIFVLLYIPCFPMLYMHMFALRHKVLGNTQKKRE</sequence>
<dbReference type="GO" id="GO:0005789">
    <property type="term" value="C:endoplasmic reticulum membrane"/>
    <property type="evidence" value="ECO:0007669"/>
    <property type="project" value="UniProtKB-SubCell"/>
</dbReference>
<keyword evidence="11 14" id="KW-0275">Fatty acid biosynthesis</keyword>
<keyword evidence="12 14" id="KW-0456">Lyase</keyword>
<name>A0AAW0VNZ8_CHEQU</name>
<comment type="function">
    <text evidence="14">Catalyzes the third of the four reactions of the long-chain fatty acids elongation cycle. This endoplasmic reticulum-bound enzymatic process, allows the addition of two carbons to the chain of long- and very long-chain fatty acids/VLCFAs per cycle. This enzyme catalyzes the dehydration of the 3-hydroxyacyl-CoA intermediate into trans-2,3-enoyl-CoA, within each cycle of fatty acid elongation. Thereby, it participates to the production of VLCFAs of different chain lengths that are involved in multiple biological processes as precursors of membrane lipids and lipid mediators.</text>
</comment>
<evidence type="ECO:0000313" key="15">
    <source>
        <dbReference type="EMBL" id="KAK8718794.1"/>
    </source>
</evidence>
<reference evidence="15 16" key="1">
    <citation type="journal article" date="2024" name="BMC Genomics">
        <title>Genome assembly of redclaw crayfish (Cherax quadricarinatus) provides insights into its immune adaptation and hypoxia tolerance.</title>
        <authorList>
            <person name="Liu Z."/>
            <person name="Zheng J."/>
            <person name="Li H."/>
            <person name="Fang K."/>
            <person name="Wang S."/>
            <person name="He J."/>
            <person name="Zhou D."/>
            <person name="Weng S."/>
            <person name="Chi M."/>
            <person name="Gu Z."/>
            <person name="He J."/>
            <person name="Li F."/>
            <person name="Wang M."/>
        </authorList>
    </citation>
    <scope>NUCLEOTIDE SEQUENCE [LARGE SCALE GENOMIC DNA]</scope>
    <source>
        <strain evidence="15">ZL_2023a</strain>
    </source>
</reference>
<accession>A0AAW0VNZ8</accession>
<comment type="similarity">
    <text evidence="3 14">Belongs to the very long-chain fatty acids dehydratase HACD family.</text>
</comment>
<keyword evidence="16" id="KW-1185">Reference proteome</keyword>
<gene>
    <name evidence="15" type="ORF">OTU49_014465</name>
</gene>
<feature type="transmembrane region" description="Helical" evidence="14">
    <location>
        <begin position="20"/>
        <end position="42"/>
    </location>
</feature>
<keyword evidence="5 14" id="KW-0444">Lipid biosynthesis</keyword>
<keyword evidence="9 14" id="KW-0443">Lipid metabolism</keyword>
<evidence type="ECO:0000256" key="14">
    <source>
        <dbReference type="RuleBase" id="RU363109"/>
    </source>
</evidence>
<feature type="transmembrane region" description="Helical" evidence="14">
    <location>
        <begin position="191"/>
        <end position="210"/>
    </location>
</feature>
<evidence type="ECO:0000256" key="5">
    <source>
        <dbReference type="ARBA" id="ARBA00022516"/>
    </source>
</evidence>
<evidence type="ECO:0000256" key="7">
    <source>
        <dbReference type="ARBA" id="ARBA00022832"/>
    </source>
</evidence>
<keyword evidence="6 14" id="KW-0812">Transmembrane</keyword>
<keyword evidence="7 14" id="KW-0276">Fatty acid metabolism</keyword>
<keyword evidence="8 14" id="KW-1133">Transmembrane helix</keyword>
<keyword evidence="10 14" id="KW-0472">Membrane</keyword>
<dbReference type="InterPro" id="IPR007482">
    <property type="entry name" value="Tyr_Pase-like_PTPLA"/>
</dbReference>
<dbReference type="AlphaFoldDB" id="A0AAW0VNZ8"/>
<evidence type="ECO:0000256" key="2">
    <source>
        <dbReference type="ARBA" id="ARBA00005194"/>
    </source>
</evidence>
<comment type="catalytic activity">
    <reaction evidence="13 14">
        <text>a very-long-chain (3R)-3-hydroxyacyl-CoA = a very-long-chain (2E)-enoyl-CoA + H2O</text>
        <dbReference type="Rhea" id="RHEA:45812"/>
        <dbReference type="ChEBI" id="CHEBI:15377"/>
        <dbReference type="ChEBI" id="CHEBI:83728"/>
        <dbReference type="ChEBI" id="CHEBI:85440"/>
        <dbReference type="EC" id="4.2.1.134"/>
    </reaction>
</comment>
<dbReference type="PANTHER" id="PTHR11035">
    <property type="entry name" value="VERY-LONG-CHAIN (3R)-3-HYDROXYACYL-COA DEHYDRATASE"/>
    <property type="match status" value="1"/>
</dbReference>
<keyword evidence="14" id="KW-0256">Endoplasmic reticulum</keyword>
<comment type="pathway">
    <text evidence="2 14">Lipid metabolism; fatty acid biosynthesis.</text>
</comment>
<feature type="transmembrane region" description="Helical" evidence="14">
    <location>
        <begin position="143"/>
        <end position="168"/>
    </location>
</feature>
<dbReference type="GO" id="GO:0102158">
    <property type="term" value="F:very-long-chain (3R)-3-hydroxyacyl-CoA dehydratase activity"/>
    <property type="evidence" value="ECO:0007669"/>
    <property type="project" value="UniProtKB-EC"/>
</dbReference>
<organism evidence="15 16">
    <name type="scientific">Cherax quadricarinatus</name>
    <name type="common">Australian red claw crayfish</name>
    <dbReference type="NCBI Taxonomy" id="27406"/>
    <lineage>
        <taxon>Eukaryota</taxon>
        <taxon>Metazoa</taxon>
        <taxon>Ecdysozoa</taxon>
        <taxon>Arthropoda</taxon>
        <taxon>Crustacea</taxon>
        <taxon>Multicrustacea</taxon>
        <taxon>Malacostraca</taxon>
        <taxon>Eumalacostraca</taxon>
        <taxon>Eucarida</taxon>
        <taxon>Decapoda</taxon>
        <taxon>Pleocyemata</taxon>
        <taxon>Astacidea</taxon>
        <taxon>Parastacoidea</taxon>
        <taxon>Parastacidae</taxon>
        <taxon>Cherax</taxon>
    </lineage>
</organism>
<dbReference type="PANTHER" id="PTHR11035:SF3">
    <property type="entry name" value="VERY-LONG-CHAIN (3R)-3-HYDROXYACYL-COA DEHYDRATASE"/>
    <property type="match status" value="1"/>
</dbReference>
<evidence type="ECO:0000256" key="12">
    <source>
        <dbReference type="ARBA" id="ARBA00023239"/>
    </source>
</evidence>
<dbReference type="EMBL" id="JARKIK010004140">
    <property type="protein sequence ID" value="KAK8718794.1"/>
    <property type="molecule type" value="Genomic_DNA"/>
</dbReference>
<evidence type="ECO:0000256" key="11">
    <source>
        <dbReference type="ARBA" id="ARBA00023160"/>
    </source>
</evidence>
<comment type="subcellular location">
    <subcellularLocation>
        <location evidence="14">Endoplasmic reticulum membrane</location>
        <topology evidence="14">Multi-pass membrane protein</topology>
    </subcellularLocation>
    <subcellularLocation>
        <location evidence="1">Membrane</location>
        <topology evidence="1">Multi-pass membrane protein</topology>
    </subcellularLocation>
</comment>
<dbReference type="GO" id="GO:0030497">
    <property type="term" value="P:fatty acid elongation"/>
    <property type="evidence" value="ECO:0007669"/>
    <property type="project" value="TreeGrafter"/>
</dbReference>
<evidence type="ECO:0000256" key="1">
    <source>
        <dbReference type="ARBA" id="ARBA00004141"/>
    </source>
</evidence>
<feature type="transmembrane region" description="Helical" evidence="14">
    <location>
        <begin position="63"/>
        <end position="89"/>
    </location>
</feature>
<protein>
    <recommendedName>
        <fullName evidence="4 14">Very-long-chain (3R)-3-hydroxyacyl-CoA dehydratase</fullName>
        <ecNumber evidence="4 14">4.2.1.134</ecNumber>
    </recommendedName>
</protein>
<dbReference type="GO" id="GO:0042761">
    <property type="term" value="P:very long-chain fatty acid biosynthetic process"/>
    <property type="evidence" value="ECO:0007669"/>
    <property type="project" value="TreeGrafter"/>
</dbReference>
<feature type="transmembrane region" description="Helical" evidence="14">
    <location>
        <begin position="109"/>
        <end position="131"/>
    </location>
</feature>
<dbReference type="EC" id="4.2.1.134" evidence="4 14"/>
<dbReference type="GO" id="GO:0030148">
    <property type="term" value="P:sphingolipid biosynthetic process"/>
    <property type="evidence" value="ECO:0007669"/>
    <property type="project" value="TreeGrafter"/>
</dbReference>
<comment type="caution">
    <text evidence="15">The sequence shown here is derived from an EMBL/GenBank/DDBJ whole genome shotgun (WGS) entry which is preliminary data.</text>
</comment>
<evidence type="ECO:0000256" key="13">
    <source>
        <dbReference type="ARBA" id="ARBA00036671"/>
    </source>
</evidence>
<proteinExistence type="inferred from homology"/>
<evidence type="ECO:0000256" key="4">
    <source>
        <dbReference type="ARBA" id="ARBA00013122"/>
    </source>
</evidence>
<evidence type="ECO:0000256" key="6">
    <source>
        <dbReference type="ARBA" id="ARBA00022692"/>
    </source>
</evidence>
<evidence type="ECO:0000256" key="9">
    <source>
        <dbReference type="ARBA" id="ARBA00023098"/>
    </source>
</evidence>
<evidence type="ECO:0000256" key="8">
    <source>
        <dbReference type="ARBA" id="ARBA00022989"/>
    </source>
</evidence>